<evidence type="ECO:0000256" key="2">
    <source>
        <dbReference type="SAM" id="MobiDB-lite"/>
    </source>
</evidence>
<feature type="region of interest" description="Disordered" evidence="2">
    <location>
        <begin position="683"/>
        <end position="896"/>
    </location>
</feature>
<accession>A0A371X4C1</accession>
<dbReference type="EMBL" id="QURL01000003">
    <property type="protein sequence ID" value="RFC64075.1"/>
    <property type="molecule type" value="Genomic_DNA"/>
</dbReference>
<proteinExistence type="predicted"/>
<organism evidence="4 5">
    <name type="scientific">Fulvimarina endophytica</name>
    <dbReference type="NCBI Taxonomy" id="2293836"/>
    <lineage>
        <taxon>Bacteria</taxon>
        <taxon>Pseudomonadati</taxon>
        <taxon>Pseudomonadota</taxon>
        <taxon>Alphaproteobacteria</taxon>
        <taxon>Hyphomicrobiales</taxon>
        <taxon>Aurantimonadaceae</taxon>
        <taxon>Fulvimarina</taxon>
    </lineage>
</organism>
<reference evidence="4 5" key="1">
    <citation type="submission" date="2018-08" db="EMBL/GenBank/DDBJ databases">
        <title>Fulvimarina sp. 85, whole genome shotgun sequence.</title>
        <authorList>
            <person name="Tuo L."/>
        </authorList>
    </citation>
    <scope>NUCLEOTIDE SEQUENCE [LARGE SCALE GENOMIC DNA]</scope>
    <source>
        <strain evidence="4 5">85</strain>
    </source>
</reference>
<dbReference type="Proteomes" id="UP000264310">
    <property type="component" value="Unassembled WGS sequence"/>
</dbReference>
<feature type="transmembrane region" description="Helical" evidence="3">
    <location>
        <begin position="32"/>
        <end position="54"/>
    </location>
</feature>
<feature type="compositionally biased region" description="Basic and acidic residues" evidence="2">
    <location>
        <begin position="861"/>
        <end position="890"/>
    </location>
</feature>
<evidence type="ECO:0000256" key="1">
    <source>
        <dbReference type="SAM" id="Coils"/>
    </source>
</evidence>
<dbReference type="NCBIfam" id="TIGR02302">
    <property type="entry name" value="aProt_lowcomp"/>
    <property type="match status" value="1"/>
</dbReference>
<feature type="compositionally biased region" description="Low complexity" evidence="2">
    <location>
        <begin position="764"/>
        <end position="774"/>
    </location>
</feature>
<feature type="transmembrane region" description="Helical" evidence="3">
    <location>
        <begin position="156"/>
        <end position="174"/>
    </location>
</feature>
<keyword evidence="3" id="KW-0812">Transmembrane</keyword>
<dbReference type="AlphaFoldDB" id="A0A371X4C1"/>
<dbReference type="InterPro" id="IPR012683">
    <property type="entry name" value="CHP02302_TM"/>
</dbReference>
<feature type="compositionally biased region" description="Low complexity" evidence="2">
    <location>
        <begin position="799"/>
        <end position="816"/>
    </location>
</feature>
<evidence type="ECO:0000313" key="5">
    <source>
        <dbReference type="Proteomes" id="UP000264310"/>
    </source>
</evidence>
<feature type="coiled-coil region" evidence="1">
    <location>
        <begin position="619"/>
        <end position="674"/>
    </location>
</feature>
<evidence type="ECO:0000256" key="3">
    <source>
        <dbReference type="SAM" id="Phobius"/>
    </source>
</evidence>
<sequence>MTDQLRKRPAGEIARIGTTRRMARTALVLERSWPLVLGLALVLSAFLALSWFGLFAAMAFWLRLVVLAGFVGAAVAVLLRNRKIRWPSASEVDARIEIASQLAHQPLRTQTDTLSTTSDPFALALWREHKRRMAERLRHLSGGPVRTQTERLDPHGLRAIVCLLLVTSFAYSLGPSGGRVADAFVMPRSGLAIAERRVDAWITPPAYTGRAPIFLAGPGVDESAGEGPIIAPEGSTLSVRVSDASGIEFSFSPERDAAERMRVLPSAKGAAALGPEGGEAGAGAAEAPSTATNTEPSGPASYELALTESGTASLSSTLLDHGEWRIEVTPDEDPEIAFTAPPGRAERGDGLELAYRVSDDYGIAAAKAEIEVADDQIPGDARPLVQPPEIRLALPRRSQDGSEARTVANLDESPYAGANVAITLLATDAAGQTGRSDTRMVTLPERRFRNPLARAVVEQRRILALDANSVPRVLEMLDAVTLHGDTFIENASDYLALKAARSRIATAYDDEGLISAVDFLWEIALGIEDGNLSLAEQRLRDAREELADALENGASNEEIDRLMQELREAMQEYLQEYARAMQNQPPQDQSQMGEMQELSQKDIDEMLDRIEDLAKSGSKDAAQQLLSELQQMMDSLQAMRPGQQQQGQQGENPMQEQMNRMGELLQEQQRLMDETYDLGRRQYREQQRQSQERMPGEPRENGQPQQEGQNGQDGEQGERMTPEEFAEQMEALGKRQSELQKQLEQMQSELGEQGFEPSEDLGEAGEAMGEAEGALGQGNDGRAVGEQGRAMEAMRRGAQDMMNQMQQAQGQGQPGSQPGGQNGPGMQGQQRQQTGRDPLGRQRQTQGPQFGQDVDVPDEIDAQRAREILDQIRDRLGDQLSPDQERRYLERLLQTP</sequence>
<feature type="compositionally biased region" description="Basic and acidic residues" evidence="2">
    <location>
        <begin position="683"/>
        <end position="700"/>
    </location>
</feature>
<feature type="region of interest" description="Disordered" evidence="2">
    <location>
        <begin position="270"/>
        <end position="301"/>
    </location>
</feature>
<keyword evidence="3" id="KW-1133">Transmembrane helix</keyword>
<dbReference type="RefSeq" id="WP_116682494.1">
    <property type="nucleotide sequence ID" value="NZ_QURL01000003.1"/>
</dbReference>
<protein>
    <submittedName>
        <fullName evidence="4">TIGR02302 family protein</fullName>
    </submittedName>
</protein>
<feature type="compositionally biased region" description="Low complexity" evidence="2">
    <location>
        <begin position="827"/>
        <end position="837"/>
    </location>
</feature>
<keyword evidence="3" id="KW-0472">Membrane</keyword>
<feature type="region of interest" description="Disordered" evidence="2">
    <location>
        <begin position="328"/>
        <end position="347"/>
    </location>
</feature>
<name>A0A371X4C1_9HYPH</name>
<feature type="compositionally biased region" description="Gly residues" evidence="2">
    <location>
        <begin position="817"/>
        <end position="826"/>
    </location>
</feature>
<keyword evidence="1" id="KW-0175">Coiled coil</keyword>
<dbReference type="OrthoDB" id="8477685at2"/>
<keyword evidence="5" id="KW-1185">Reference proteome</keyword>
<feature type="compositionally biased region" description="Low complexity" evidence="2">
    <location>
        <begin position="701"/>
        <end position="713"/>
    </location>
</feature>
<feature type="transmembrane region" description="Helical" evidence="3">
    <location>
        <begin position="60"/>
        <end position="79"/>
    </location>
</feature>
<feature type="coiled-coil region" evidence="1">
    <location>
        <begin position="532"/>
        <end position="583"/>
    </location>
</feature>
<gene>
    <name evidence="4" type="ORF">DYI37_06850</name>
</gene>
<dbReference type="Pfam" id="PF13779">
    <property type="entry name" value="DUF4175"/>
    <property type="match status" value="1"/>
</dbReference>
<comment type="caution">
    <text evidence="4">The sequence shown here is derived from an EMBL/GenBank/DDBJ whole genome shotgun (WGS) entry which is preliminary data.</text>
</comment>
<evidence type="ECO:0000313" key="4">
    <source>
        <dbReference type="EMBL" id="RFC64075.1"/>
    </source>
</evidence>
<feature type="compositionally biased region" description="Polar residues" evidence="2">
    <location>
        <begin position="739"/>
        <end position="750"/>
    </location>
</feature>